<evidence type="ECO:0000313" key="1">
    <source>
        <dbReference type="EMBL" id="JAD37337.1"/>
    </source>
</evidence>
<name>A0A0A8ZR69_ARUDO</name>
<dbReference type="AlphaFoldDB" id="A0A0A8ZR69"/>
<sequence>MRNKSLRLVTVHAFVLPAGVPLRMVRDSVLRTGRLWWLASAILFGTQNFT</sequence>
<reference evidence="1" key="2">
    <citation type="journal article" date="2015" name="Data Brief">
        <title>Shoot transcriptome of the giant reed, Arundo donax.</title>
        <authorList>
            <person name="Barrero R.A."/>
            <person name="Guerrero F.D."/>
            <person name="Moolhuijzen P."/>
            <person name="Goolsby J.A."/>
            <person name="Tidwell J."/>
            <person name="Bellgard S.E."/>
            <person name="Bellgard M.I."/>
        </authorList>
    </citation>
    <scope>NUCLEOTIDE SEQUENCE</scope>
    <source>
        <tissue evidence="1">Shoot tissue taken approximately 20 cm above the soil surface</tissue>
    </source>
</reference>
<protein>
    <submittedName>
        <fullName evidence="1">Uncharacterized protein</fullName>
    </submittedName>
</protein>
<organism evidence="1">
    <name type="scientific">Arundo donax</name>
    <name type="common">Giant reed</name>
    <name type="synonym">Donax arundinaceus</name>
    <dbReference type="NCBI Taxonomy" id="35708"/>
    <lineage>
        <taxon>Eukaryota</taxon>
        <taxon>Viridiplantae</taxon>
        <taxon>Streptophyta</taxon>
        <taxon>Embryophyta</taxon>
        <taxon>Tracheophyta</taxon>
        <taxon>Spermatophyta</taxon>
        <taxon>Magnoliopsida</taxon>
        <taxon>Liliopsida</taxon>
        <taxon>Poales</taxon>
        <taxon>Poaceae</taxon>
        <taxon>PACMAD clade</taxon>
        <taxon>Arundinoideae</taxon>
        <taxon>Arundineae</taxon>
        <taxon>Arundo</taxon>
    </lineage>
</organism>
<accession>A0A0A8ZR69</accession>
<proteinExistence type="predicted"/>
<dbReference type="EMBL" id="GBRH01260558">
    <property type="protein sequence ID" value="JAD37337.1"/>
    <property type="molecule type" value="Transcribed_RNA"/>
</dbReference>
<reference evidence="1" key="1">
    <citation type="submission" date="2014-09" db="EMBL/GenBank/DDBJ databases">
        <authorList>
            <person name="Magalhaes I.L.F."/>
            <person name="Oliveira U."/>
            <person name="Santos F.R."/>
            <person name="Vidigal T.H.D.A."/>
            <person name="Brescovit A.D."/>
            <person name="Santos A.J."/>
        </authorList>
    </citation>
    <scope>NUCLEOTIDE SEQUENCE</scope>
    <source>
        <tissue evidence="1">Shoot tissue taken approximately 20 cm above the soil surface</tissue>
    </source>
</reference>